<dbReference type="Proteomes" id="UP000185744">
    <property type="component" value="Unassembled WGS sequence"/>
</dbReference>
<dbReference type="PANTHER" id="PTHR47861">
    <property type="entry name" value="FKBP-TYPE PEPTIDYL-PROLYL CIS-TRANS ISOMERASE SLYD"/>
    <property type="match status" value="1"/>
</dbReference>
<evidence type="ECO:0000313" key="8">
    <source>
        <dbReference type="EMBL" id="OKY79143.1"/>
    </source>
</evidence>
<evidence type="ECO:0000256" key="6">
    <source>
        <dbReference type="RuleBase" id="RU003915"/>
    </source>
</evidence>
<evidence type="ECO:0000259" key="7">
    <source>
        <dbReference type="PROSITE" id="PS50059"/>
    </source>
</evidence>
<dbReference type="Gene3D" id="3.10.50.40">
    <property type="match status" value="1"/>
</dbReference>
<keyword evidence="4 5" id="KW-0413">Isomerase</keyword>
<dbReference type="InterPro" id="IPR048261">
    <property type="entry name" value="SlpA/SlyD-like_ins_sf"/>
</dbReference>
<dbReference type="STRING" id="1903181.BTN85_1650"/>
<comment type="similarity">
    <text evidence="2 6">Belongs to the FKBP-type PPIase family.</text>
</comment>
<dbReference type="InterPro" id="IPR001179">
    <property type="entry name" value="PPIase_FKBP_dom"/>
</dbReference>
<accession>A0A1Q6DXQ9</accession>
<keyword evidence="9" id="KW-1185">Reference proteome</keyword>
<dbReference type="AlphaFoldDB" id="A0A1Q6DXQ9"/>
<evidence type="ECO:0000256" key="4">
    <source>
        <dbReference type="ARBA" id="ARBA00023235"/>
    </source>
</evidence>
<dbReference type="InterPro" id="IPR054016">
    <property type="entry name" value="FKBP26_IF"/>
</dbReference>
<dbReference type="EMBL" id="MSDW01000001">
    <property type="protein sequence ID" value="OKY79143.1"/>
    <property type="molecule type" value="Genomic_DNA"/>
</dbReference>
<dbReference type="FunCoup" id="A0A1Q6DXQ9">
    <property type="interactions" value="12"/>
</dbReference>
<sequence length="258" mass="29736">MKEGDFVRLNYTGKLEDGTVFDTTVREVAEEQGIEQERDYGPKTIIVGAGHVVEGLEEDIEEAEVGEDMEVEVEPEKGFGDYDEDKIRAFPKREFKNKHDDEPRKGKRVNIGGKPGTIISTVGGRVRVDFNHPLAGENLLYEYKVEEVIEKIDEKIKALISLYSNTDTSEFKIDLADDQVEIDVPERASYDRSWLFSKKQIAEDIFDNTEINTVRFVEEYNKEEIETDEGEIGDIEDIREEIENKEEENEDEEIEKEE</sequence>
<dbReference type="Gene3D" id="2.40.10.330">
    <property type="match status" value="1"/>
</dbReference>
<organism evidence="8 9">
    <name type="scientific">Methanohalarchaeum thermophilum</name>
    <dbReference type="NCBI Taxonomy" id="1903181"/>
    <lineage>
        <taxon>Archaea</taxon>
        <taxon>Methanobacteriati</taxon>
        <taxon>Methanobacteriota</taxon>
        <taxon>Methanonatronarchaeia</taxon>
        <taxon>Methanonatronarchaeales</taxon>
        <taxon>Methanonatronarchaeaceae</taxon>
        <taxon>Candidatus Methanohalarchaeum</taxon>
    </lineage>
</organism>
<dbReference type="SUPFAM" id="SSF54534">
    <property type="entry name" value="FKBP-like"/>
    <property type="match status" value="1"/>
</dbReference>
<comment type="caution">
    <text evidence="8">The sequence shown here is derived from an EMBL/GenBank/DDBJ whole genome shotgun (WGS) entry which is preliminary data.</text>
</comment>
<gene>
    <name evidence="8" type="ORF">BTN85_1650</name>
</gene>
<feature type="domain" description="PPIase FKBP-type" evidence="7">
    <location>
        <begin position="4"/>
        <end position="91"/>
    </location>
</feature>
<dbReference type="Gene3D" id="3.30.70.2210">
    <property type="match status" value="1"/>
</dbReference>
<proteinExistence type="inferred from homology"/>
<dbReference type="InParanoid" id="A0A1Q6DXQ9"/>
<protein>
    <recommendedName>
        <fullName evidence="6">Peptidyl-prolyl cis-trans isomerase</fullName>
        <ecNumber evidence="6">5.2.1.8</ecNumber>
    </recommendedName>
</protein>
<dbReference type="Pfam" id="PF00254">
    <property type="entry name" value="FKBP_C"/>
    <property type="match status" value="1"/>
</dbReference>
<evidence type="ECO:0000256" key="3">
    <source>
        <dbReference type="ARBA" id="ARBA00023110"/>
    </source>
</evidence>
<dbReference type="PANTHER" id="PTHR47861:SF2">
    <property type="entry name" value="LONG-TYPE PEPTIDYL-PROLYL CIS-TRANS ISOMERASE"/>
    <property type="match status" value="1"/>
</dbReference>
<keyword evidence="3 5" id="KW-0697">Rotamase</keyword>
<dbReference type="EC" id="5.2.1.8" evidence="6"/>
<evidence type="ECO:0000256" key="2">
    <source>
        <dbReference type="ARBA" id="ARBA00006577"/>
    </source>
</evidence>
<name>A0A1Q6DXQ9_METT1</name>
<comment type="catalytic activity">
    <reaction evidence="1 5 6">
        <text>[protein]-peptidylproline (omega=180) = [protein]-peptidylproline (omega=0)</text>
        <dbReference type="Rhea" id="RHEA:16237"/>
        <dbReference type="Rhea" id="RHEA-COMP:10747"/>
        <dbReference type="Rhea" id="RHEA-COMP:10748"/>
        <dbReference type="ChEBI" id="CHEBI:83833"/>
        <dbReference type="ChEBI" id="CHEBI:83834"/>
        <dbReference type="EC" id="5.2.1.8"/>
    </reaction>
</comment>
<reference evidence="8" key="1">
    <citation type="submission" date="2016-12" db="EMBL/GenBank/DDBJ databases">
        <title>Discovery of methanogenic haloarchaea.</title>
        <authorList>
            <person name="Sorokin D.Y."/>
            <person name="Makarova K.S."/>
            <person name="Abbas B."/>
            <person name="Ferrer M."/>
            <person name="Golyshin P.N."/>
        </authorList>
    </citation>
    <scope>NUCLEOTIDE SEQUENCE [LARGE SCALE GENOMIC DNA]</scope>
    <source>
        <strain evidence="8">HMET1</strain>
    </source>
</reference>
<dbReference type="Pfam" id="PF18046">
    <property type="entry name" value="FKBP26_C"/>
    <property type="match status" value="1"/>
</dbReference>
<dbReference type="Pfam" id="PF22199">
    <property type="entry name" value="FKBP26_IF"/>
    <property type="match status" value="1"/>
</dbReference>
<dbReference type="PROSITE" id="PS50059">
    <property type="entry name" value="FKBP_PPIASE"/>
    <property type="match status" value="1"/>
</dbReference>
<evidence type="ECO:0000256" key="5">
    <source>
        <dbReference type="PROSITE-ProRule" id="PRU00277"/>
    </source>
</evidence>
<dbReference type="GO" id="GO:0003755">
    <property type="term" value="F:peptidyl-prolyl cis-trans isomerase activity"/>
    <property type="evidence" value="ECO:0007669"/>
    <property type="project" value="UniProtKB-UniRule"/>
</dbReference>
<evidence type="ECO:0000313" key="9">
    <source>
        <dbReference type="Proteomes" id="UP000185744"/>
    </source>
</evidence>
<dbReference type="InterPro" id="IPR040825">
    <property type="entry name" value="FKBP26_C"/>
</dbReference>
<dbReference type="InterPro" id="IPR046357">
    <property type="entry name" value="PPIase_dom_sf"/>
</dbReference>
<evidence type="ECO:0000256" key="1">
    <source>
        <dbReference type="ARBA" id="ARBA00000971"/>
    </source>
</evidence>